<sequence length="284" mass="29936">MKLLFNIFGLAAAGYLGYMVEPNLRLQLTGHEPSAAEQARDKKVVLQISDAPQIDLASLKPEQLPQTVLIKSDVSVIDSASGMKMLMQAGNRVKLVRIEGGNVVVSPGEGPYTGQIPALETDLFQQLAANPPTTAPQPPPPAPEAEPAVTKEEPAPAPEAAPEPAPAAEPEPAPAAEPAPLPLPEPSAAPGGDMAPAGSAEAGPVVIAMQESIKAGQIKEFTFEQVQEWKEEAEETVDGDKFQTGTASYQAETIFGNKVIKAKALIKGGKVQRWIWPTSGMEIK</sequence>
<dbReference type="AlphaFoldDB" id="A0A934R8Q4"/>
<proteinExistence type="predicted"/>
<accession>A0A934R8Q4</accession>
<organism evidence="2 3">
    <name type="scientific">Luteolibacter yonseiensis</name>
    <dbReference type="NCBI Taxonomy" id="1144680"/>
    <lineage>
        <taxon>Bacteria</taxon>
        <taxon>Pseudomonadati</taxon>
        <taxon>Verrucomicrobiota</taxon>
        <taxon>Verrucomicrobiia</taxon>
        <taxon>Verrucomicrobiales</taxon>
        <taxon>Verrucomicrobiaceae</taxon>
        <taxon>Luteolibacter</taxon>
    </lineage>
</organism>
<feature type="compositionally biased region" description="Pro residues" evidence="1">
    <location>
        <begin position="133"/>
        <end position="144"/>
    </location>
</feature>
<feature type="region of interest" description="Disordered" evidence="1">
    <location>
        <begin position="129"/>
        <end position="199"/>
    </location>
</feature>
<dbReference type="Proteomes" id="UP000600139">
    <property type="component" value="Unassembled WGS sequence"/>
</dbReference>
<dbReference type="EMBL" id="JAENIK010000013">
    <property type="protein sequence ID" value="MBK1818372.1"/>
    <property type="molecule type" value="Genomic_DNA"/>
</dbReference>
<evidence type="ECO:0000313" key="2">
    <source>
        <dbReference type="EMBL" id="MBK1818372.1"/>
    </source>
</evidence>
<name>A0A934R8Q4_9BACT</name>
<evidence type="ECO:0000256" key="1">
    <source>
        <dbReference type="SAM" id="MobiDB-lite"/>
    </source>
</evidence>
<evidence type="ECO:0000313" key="3">
    <source>
        <dbReference type="Proteomes" id="UP000600139"/>
    </source>
</evidence>
<dbReference type="RefSeq" id="WP_200353319.1">
    <property type="nucleotide sequence ID" value="NZ_BAABHZ010000002.1"/>
</dbReference>
<keyword evidence="3" id="KW-1185">Reference proteome</keyword>
<comment type="caution">
    <text evidence="2">The sequence shown here is derived from an EMBL/GenBank/DDBJ whole genome shotgun (WGS) entry which is preliminary data.</text>
</comment>
<feature type="compositionally biased region" description="Pro residues" evidence="1">
    <location>
        <begin position="155"/>
        <end position="187"/>
    </location>
</feature>
<reference evidence="2" key="1">
    <citation type="submission" date="2021-01" db="EMBL/GenBank/DDBJ databases">
        <title>Modified the classification status of verrucomicrobia.</title>
        <authorList>
            <person name="Feng X."/>
        </authorList>
    </citation>
    <scope>NUCLEOTIDE SEQUENCE</scope>
    <source>
        <strain evidence="2">JCM 18052</strain>
    </source>
</reference>
<gene>
    <name evidence="2" type="ORF">JIN84_22325</name>
</gene>
<protein>
    <submittedName>
        <fullName evidence="2">Uncharacterized protein</fullName>
    </submittedName>
</protein>